<dbReference type="GO" id="GO:0008081">
    <property type="term" value="F:phosphoric diester hydrolase activity"/>
    <property type="evidence" value="ECO:0007669"/>
    <property type="project" value="UniProtKB-ARBA"/>
</dbReference>
<dbReference type="InterPro" id="IPR037522">
    <property type="entry name" value="HD_GYP_dom"/>
</dbReference>
<dbReference type="SUPFAM" id="SSF55785">
    <property type="entry name" value="PYP-like sensor domain (PAS domain)"/>
    <property type="match status" value="1"/>
</dbReference>
<dbReference type="PANTHER" id="PTHR43155:SF2">
    <property type="entry name" value="CYCLIC DI-GMP PHOSPHODIESTERASE PA4108"/>
    <property type="match status" value="1"/>
</dbReference>
<accession>A0A844G7M5</accession>
<dbReference type="Pfam" id="PF13487">
    <property type="entry name" value="HD_5"/>
    <property type="match status" value="1"/>
</dbReference>
<dbReference type="EMBL" id="WLYX01000001">
    <property type="protein sequence ID" value="MTD32346.1"/>
    <property type="molecule type" value="Genomic_DNA"/>
</dbReference>
<dbReference type="InterPro" id="IPR035965">
    <property type="entry name" value="PAS-like_dom_sf"/>
</dbReference>
<gene>
    <name evidence="2" type="ORF">GKE73_00680</name>
</gene>
<comment type="caution">
    <text evidence="2">The sequence shown here is derived from an EMBL/GenBank/DDBJ whole genome shotgun (WGS) entry which is preliminary data.</text>
</comment>
<evidence type="ECO:0000259" key="1">
    <source>
        <dbReference type="PROSITE" id="PS51832"/>
    </source>
</evidence>
<sequence length="244" mass="26928">MPFRRKDGVLLELGLQAAIINWDNSPATIVMAQDITERKHTEQQIASYVKQLEGSMKATLQAVSNMVDLRDPYTAGHERRVGLIAYAIARELGWEPERCNAMEMTGLVHDIGKIAIPAEILSKPTRLTPLEMAMVRGHAQAGYDILKDVPFAAPVAEAIRQHHERMDGSGYPQGLKGDEILPEARVLAVADVIESMAAHRPYRAALGLNTALAEIEQGKGRLYDTEVAEAALRLVREKGYQLPQ</sequence>
<feature type="domain" description="HD-GYP" evidence="1">
    <location>
        <begin position="52"/>
        <end position="244"/>
    </location>
</feature>
<organism evidence="2 3">
    <name type="scientific">Paludibacterium denitrificans</name>
    <dbReference type="NCBI Taxonomy" id="2675226"/>
    <lineage>
        <taxon>Bacteria</taxon>
        <taxon>Pseudomonadati</taxon>
        <taxon>Pseudomonadota</taxon>
        <taxon>Betaproteobacteria</taxon>
        <taxon>Neisseriales</taxon>
        <taxon>Chromobacteriaceae</taxon>
        <taxon>Paludibacterium</taxon>
    </lineage>
</organism>
<dbReference type="Gene3D" id="3.30.450.20">
    <property type="entry name" value="PAS domain"/>
    <property type="match status" value="1"/>
</dbReference>
<evidence type="ECO:0000313" key="2">
    <source>
        <dbReference type="EMBL" id="MTD32346.1"/>
    </source>
</evidence>
<name>A0A844G7M5_9NEIS</name>
<proteinExistence type="predicted"/>
<evidence type="ECO:0000313" key="3">
    <source>
        <dbReference type="Proteomes" id="UP000446658"/>
    </source>
</evidence>
<dbReference type="InterPro" id="IPR003607">
    <property type="entry name" value="HD/PDEase_dom"/>
</dbReference>
<protein>
    <submittedName>
        <fullName evidence="2">HD domain-containing protein</fullName>
    </submittedName>
</protein>
<dbReference type="PROSITE" id="PS51832">
    <property type="entry name" value="HD_GYP"/>
    <property type="match status" value="1"/>
</dbReference>
<dbReference type="AlphaFoldDB" id="A0A844G7M5"/>
<dbReference type="SUPFAM" id="SSF109604">
    <property type="entry name" value="HD-domain/PDEase-like"/>
    <property type="match status" value="1"/>
</dbReference>
<dbReference type="Gene3D" id="1.10.3210.10">
    <property type="entry name" value="Hypothetical protein af1432"/>
    <property type="match status" value="1"/>
</dbReference>
<dbReference type="Proteomes" id="UP000446658">
    <property type="component" value="Unassembled WGS sequence"/>
</dbReference>
<dbReference type="PANTHER" id="PTHR43155">
    <property type="entry name" value="CYCLIC DI-GMP PHOSPHODIESTERASE PA4108-RELATED"/>
    <property type="match status" value="1"/>
</dbReference>
<keyword evidence="3" id="KW-1185">Reference proteome</keyword>
<dbReference type="CDD" id="cd00077">
    <property type="entry name" value="HDc"/>
    <property type="match status" value="1"/>
</dbReference>
<dbReference type="SMART" id="SM00471">
    <property type="entry name" value="HDc"/>
    <property type="match status" value="1"/>
</dbReference>
<reference evidence="2 3" key="1">
    <citation type="submission" date="2019-11" db="EMBL/GenBank/DDBJ databases">
        <title>Draft genome sequence of Paludibacterium sp. dN18-1.</title>
        <authorList>
            <person name="Im W.-T."/>
        </authorList>
    </citation>
    <scope>NUCLEOTIDE SEQUENCE [LARGE SCALE GENOMIC DNA]</scope>
    <source>
        <strain evidence="3">dN 18-1</strain>
    </source>
</reference>